<reference evidence="4" key="1">
    <citation type="submission" date="2021-06" db="EMBL/GenBank/DDBJ databases">
        <authorList>
            <person name="Kallberg Y."/>
            <person name="Tangrot J."/>
            <person name="Rosling A."/>
        </authorList>
    </citation>
    <scope>NUCLEOTIDE SEQUENCE</scope>
    <source>
        <strain evidence="4">IN212</strain>
    </source>
</reference>
<keyword evidence="3" id="KW-1133">Transmembrane helix</keyword>
<comment type="caution">
    <text evidence="4">The sequence shown here is derived from an EMBL/GenBank/DDBJ whole genome shotgun (WGS) entry which is preliminary data.</text>
</comment>
<evidence type="ECO:0000256" key="3">
    <source>
        <dbReference type="SAM" id="Phobius"/>
    </source>
</evidence>
<dbReference type="EMBL" id="CAJVPZ010004459">
    <property type="protein sequence ID" value="CAG8546411.1"/>
    <property type="molecule type" value="Genomic_DNA"/>
</dbReference>
<organism evidence="4 5">
    <name type="scientific">Racocetra fulgida</name>
    <dbReference type="NCBI Taxonomy" id="60492"/>
    <lineage>
        <taxon>Eukaryota</taxon>
        <taxon>Fungi</taxon>
        <taxon>Fungi incertae sedis</taxon>
        <taxon>Mucoromycota</taxon>
        <taxon>Glomeromycotina</taxon>
        <taxon>Glomeromycetes</taxon>
        <taxon>Diversisporales</taxon>
        <taxon>Gigasporaceae</taxon>
        <taxon>Racocetra</taxon>
    </lineage>
</organism>
<proteinExistence type="predicted"/>
<sequence>MIEPNSLGLISLETNLATTDIDEENRIIKIGQAEIKEKRGASQENPNSGGSQALKLLHKLVPEFTKTHPSTSTDFFLAEHLTDPQLIEQKIKEGQEGKIVYTDFWMFAKKKGCVNPYLDYCQELKLQDKKKGKKLANVLYGVLGRNQRIGYVFHPFHLAVNHLAILKTYYLYRQFKPEDVLAIRSDCIYVKGELPDKLLIERKKYHISQFQKITLANQDTLFIHDTQELKTFSNSASHRQDCPQNNPQAKGLEREEIKEAIKDNEKKQKELKDEIKEIEKERKEILTSSDEDKADKAKEKLEQKEEKMKELQEIETTLNDLKILPNKISWNNGALLGAGAAFLGGFFTGGMTWSLIPVALAGGAAALNEKIAKLEEQRNQILKKLETETDPTEKAKLIAFQQEGNKPYLGSFKNWGIIALFVLIGIILVVFIKKLFKKFLGMEDFRNIVNVSEARRSCKGHEVRHGSAEEGHSSCGSCAGNYYSGGECNYGGRHRLTDDLNQINQNFQGFEVLVSRHARLKKVKDEGEFDREKKELITAFENMKSRCENAQGFFYGSCIGLDGTQAKFNSAVNARFQQFARELGGFIDKVKKIGFQQFAEFKMKLEKLENMKAEAAKLGEQIKNEKDPAKKKQLMAALATLKDNMGSLQKELQKHPCKDLFDKDVGDFLNNILQGIITGNTPGGGRKQPFTGRFPTGGNKSVPDDNSQPDEQTKKGLFSLSPTTKESLKKVALEETYTLHPSAKNKYSPQKEQELLTTLTQLIESIDNSPYHSSSNTYSSPSEQDEEYHSLPDLDLYQEGKLIT</sequence>
<keyword evidence="5" id="KW-1185">Reference proteome</keyword>
<gene>
    <name evidence="4" type="ORF">RFULGI_LOCUS4452</name>
</gene>
<accession>A0A9N9AY63</accession>
<keyword evidence="3" id="KW-0812">Transmembrane</keyword>
<dbReference type="AlphaFoldDB" id="A0A9N9AY63"/>
<dbReference type="OrthoDB" id="10388232at2759"/>
<evidence type="ECO:0000256" key="2">
    <source>
        <dbReference type="SAM" id="MobiDB-lite"/>
    </source>
</evidence>
<feature type="coiled-coil region" evidence="1">
    <location>
        <begin position="250"/>
        <end position="324"/>
    </location>
</feature>
<protein>
    <submittedName>
        <fullName evidence="4">14279_t:CDS:1</fullName>
    </submittedName>
</protein>
<keyword evidence="1" id="KW-0175">Coiled coil</keyword>
<evidence type="ECO:0000313" key="5">
    <source>
        <dbReference type="Proteomes" id="UP000789396"/>
    </source>
</evidence>
<feature type="region of interest" description="Disordered" evidence="2">
    <location>
        <begin position="766"/>
        <end position="804"/>
    </location>
</feature>
<keyword evidence="3" id="KW-0472">Membrane</keyword>
<evidence type="ECO:0000313" key="4">
    <source>
        <dbReference type="EMBL" id="CAG8546411.1"/>
    </source>
</evidence>
<feature type="coiled-coil region" evidence="1">
    <location>
        <begin position="598"/>
        <end position="651"/>
    </location>
</feature>
<feature type="transmembrane region" description="Helical" evidence="3">
    <location>
        <begin position="415"/>
        <end position="436"/>
    </location>
</feature>
<dbReference type="Proteomes" id="UP000789396">
    <property type="component" value="Unassembled WGS sequence"/>
</dbReference>
<feature type="region of interest" description="Disordered" evidence="2">
    <location>
        <begin position="678"/>
        <end position="721"/>
    </location>
</feature>
<evidence type="ECO:0000256" key="1">
    <source>
        <dbReference type="SAM" id="Coils"/>
    </source>
</evidence>
<feature type="compositionally biased region" description="Low complexity" evidence="2">
    <location>
        <begin position="766"/>
        <end position="782"/>
    </location>
</feature>
<name>A0A9N9AY63_9GLOM</name>